<organism evidence="1 2">
    <name type="scientific">Plutella xylostella</name>
    <name type="common">Diamondback moth</name>
    <name type="synonym">Plutella maculipennis</name>
    <dbReference type="NCBI Taxonomy" id="51655"/>
    <lineage>
        <taxon>Eukaryota</taxon>
        <taxon>Metazoa</taxon>
        <taxon>Ecdysozoa</taxon>
        <taxon>Arthropoda</taxon>
        <taxon>Hexapoda</taxon>
        <taxon>Insecta</taxon>
        <taxon>Pterygota</taxon>
        <taxon>Neoptera</taxon>
        <taxon>Endopterygota</taxon>
        <taxon>Lepidoptera</taxon>
        <taxon>Glossata</taxon>
        <taxon>Ditrysia</taxon>
        <taxon>Yponomeutoidea</taxon>
        <taxon>Plutellidae</taxon>
        <taxon>Plutella</taxon>
    </lineage>
</organism>
<sequence>MEIRVRGIINSATGATPHACVLGFTWWWWCAVGFPRPGRGDATIPTLPASVGSHVMGLGARRPALHLLSSVAELVVRSHITIKMRIHYH</sequence>
<keyword evidence="2" id="KW-1185">Reference proteome</keyword>
<dbReference type="EMBL" id="CAJHNJ030000036">
    <property type="protein sequence ID" value="CAG9128833.1"/>
    <property type="molecule type" value="Genomic_DNA"/>
</dbReference>
<gene>
    <name evidence="1" type="ORF">PLXY2_LOCUS9358</name>
</gene>
<dbReference type="Proteomes" id="UP000653454">
    <property type="component" value="Unassembled WGS sequence"/>
</dbReference>
<accession>A0A8S4FP34</accession>
<evidence type="ECO:0000313" key="1">
    <source>
        <dbReference type="EMBL" id="CAG9128833.1"/>
    </source>
</evidence>
<dbReference type="AlphaFoldDB" id="A0A8S4FP34"/>
<evidence type="ECO:0000313" key="2">
    <source>
        <dbReference type="Proteomes" id="UP000653454"/>
    </source>
</evidence>
<protein>
    <submittedName>
        <fullName evidence="1">(diamondback moth) hypothetical protein</fullName>
    </submittedName>
</protein>
<name>A0A8S4FP34_PLUXY</name>
<reference evidence="1" key="1">
    <citation type="submission" date="2020-11" db="EMBL/GenBank/DDBJ databases">
        <authorList>
            <person name="Whiteford S."/>
        </authorList>
    </citation>
    <scope>NUCLEOTIDE SEQUENCE</scope>
</reference>
<comment type="caution">
    <text evidence="1">The sequence shown here is derived from an EMBL/GenBank/DDBJ whole genome shotgun (WGS) entry which is preliminary data.</text>
</comment>
<proteinExistence type="predicted"/>